<dbReference type="EMBL" id="QGKV02000649">
    <property type="protein sequence ID" value="KAF3576814.1"/>
    <property type="molecule type" value="Genomic_DNA"/>
</dbReference>
<protein>
    <submittedName>
        <fullName evidence="2">Uncharacterized protein</fullName>
    </submittedName>
</protein>
<feature type="compositionally biased region" description="Polar residues" evidence="1">
    <location>
        <begin position="65"/>
        <end position="93"/>
    </location>
</feature>
<gene>
    <name evidence="2" type="ORF">DY000_02031450</name>
</gene>
<organism evidence="2 3">
    <name type="scientific">Brassica cretica</name>
    <name type="common">Mustard</name>
    <dbReference type="NCBI Taxonomy" id="69181"/>
    <lineage>
        <taxon>Eukaryota</taxon>
        <taxon>Viridiplantae</taxon>
        <taxon>Streptophyta</taxon>
        <taxon>Embryophyta</taxon>
        <taxon>Tracheophyta</taxon>
        <taxon>Spermatophyta</taxon>
        <taxon>Magnoliopsida</taxon>
        <taxon>eudicotyledons</taxon>
        <taxon>Gunneridae</taxon>
        <taxon>Pentapetalae</taxon>
        <taxon>rosids</taxon>
        <taxon>malvids</taxon>
        <taxon>Brassicales</taxon>
        <taxon>Brassicaceae</taxon>
        <taxon>Brassiceae</taxon>
        <taxon>Brassica</taxon>
    </lineage>
</organism>
<reference evidence="2 3" key="1">
    <citation type="journal article" date="2020" name="BMC Genomics">
        <title>Intraspecific diversification of the crop wild relative Brassica cretica Lam. using demographic model selection.</title>
        <authorList>
            <person name="Kioukis A."/>
            <person name="Michalopoulou V.A."/>
            <person name="Briers L."/>
            <person name="Pirintsos S."/>
            <person name="Studholme D.J."/>
            <person name="Pavlidis P."/>
            <person name="Sarris P.F."/>
        </authorList>
    </citation>
    <scope>NUCLEOTIDE SEQUENCE [LARGE SCALE GENOMIC DNA]</scope>
    <source>
        <strain evidence="3">cv. PFS-1207/04</strain>
    </source>
</reference>
<feature type="compositionally biased region" description="Basic and acidic residues" evidence="1">
    <location>
        <begin position="53"/>
        <end position="64"/>
    </location>
</feature>
<proteinExistence type="predicted"/>
<feature type="compositionally biased region" description="Basic and acidic residues" evidence="1">
    <location>
        <begin position="130"/>
        <end position="142"/>
    </location>
</feature>
<evidence type="ECO:0000256" key="1">
    <source>
        <dbReference type="SAM" id="MobiDB-lite"/>
    </source>
</evidence>
<dbReference type="Proteomes" id="UP000266723">
    <property type="component" value="Unassembled WGS sequence"/>
</dbReference>
<evidence type="ECO:0000313" key="3">
    <source>
        <dbReference type="Proteomes" id="UP000266723"/>
    </source>
</evidence>
<evidence type="ECO:0000313" key="2">
    <source>
        <dbReference type="EMBL" id="KAF3576814.1"/>
    </source>
</evidence>
<name>A0ABQ7DFD4_BRACR</name>
<feature type="compositionally biased region" description="Basic and acidic residues" evidence="1">
    <location>
        <begin position="34"/>
        <end position="45"/>
    </location>
</feature>
<comment type="caution">
    <text evidence="2">The sequence shown here is derived from an EMBL/GenBank/DDBJ whole genome shotgun (WGS) entry which is preliminary data.</text>
</comment>
<sequence length="243" mass="26835">MMAMDEHGEPTEAAQTTVELQKRVDGLQSQITDMHRAGESTEENHGLSSEVQSLKEKLDKHSKQLEQSAEKLNQLHSENTVLRGQNQALNATGNKKRRFNTRIQPMGNLNTPNSGEGTTGTPPTSGVAGETREGTENPRIHDLEEDDSEPEPENEGPKNAATESSITAYLEQIFSKKFDAMQSMVERLPRVAPPIRRSNPDSYADTPFVEEIVSVEMPRKFSFPSIKMCNGTGDPDCNTPEPS</sequence>
<accession>A0ABQ7DFD4</accession>
<feature type="region of interest" description="Disordered" evidence="1">
    <location>
        <begin position="34"/>
        <end position="165"/>
    </location>
</feature>
<feature type="compositionally biased region" description="Acidic residues" evidence="1">
    <location>
        <begin position="143"/>
        <end position="154"/>
    </location>
</feature>
<keyword evidence="3" id="KW-1185">Reference proteome</keyword>
<feature type="compositionally biased region" description="Low complexity" evidence="1">
    <location>
        <begin position="110"/>
        <end position="126"/>
    </location>
</feature>